<keyword evidence="2" id="KW-1185">Reference proteome</keyword>
<dbReference type="RefSeq" id="XP_016931524.3">
    <property type="nucleotide sequence ID" value="XM_017076035.4"/>
</dbReference>
<dbReference type="Proteomes" id="UP001652628">
    <property type="component" value="Chromosome 2L"/>
</dbReference>
<evidence type="ECO:0000313" key="3">
    <source>
        <dbReference type="RefSeq" id="XP_016931524.3"/>
    </source>
</evidence>
<dbReference type="AlphaFoldDB" id="A0AB39ZAN0"/>
<sequence length="85" mass="8677">MDGFYSNNGCGSNNSGYSQSPRSGNCGSYCGSCPNGQCPRMEAGGNGAQGQSRLGCPGGNCCPGGCCPTGKSRFSRDWQNGGRQH</sequence>
<protein>
    <submittedName>
        <fullName evidence="3">Keratin-associated protein 17-1</fullName>
    </submittedName>
</protein>
<accession>A0AB39ZAN0</accession>
<evidence type="ECO:0000256" key="1">
    <source>
        <dbReference type="SAM" id="MobiDB-lite"/>
    </source>
</evidence>
<name>A0AB39ZAN0_DROSZ</name>
<feature type="compositionally biased region" description="Low complexity" evidence="1">
    <location>
        <begin position="1"/>
        <end position="18"/>
    </location>
</feature>
<dbReference type="GeneID" id="108011006"/>
<feature type="region of interest" description="Disordered" evidence="1">
    <location>
        <begin position="1"/>
        <end position="25"/>
    </location>
</feature>
<evidence type="ECO:0000313" key="2">
    <source>
        <dbReference type="Proteomes" id="UP001652628"/>
    </source>
</evidence>
<organism evidence="2 3">
    <name type="scientific">Drosophila suzukii</name>
    <name type="common">Spotted-wing drosophila fruit fly</name>
    <dbReference type="NCBI Taxonomy" id="28584"/>
    <lineage>
        <taxon>Eukaryota</taxon>
        <taxon>Metazoa</taxon>
        <taxon>Ecdysozoa</taxon>
        <taxon>Arthropoda</taxon>
        <taxon>Hexapoda</taxon>
        <taxon>Insecta</taxon>
        <taxon>Pterygota</taxon>
        <taxon>Neoptera</taxon>
        <taxon>Endopterygota</taxon>
        <taxon>Diptera</taxon>
        <taxon>Brachycera</taxon>
        <taxon>Muscomorpha</taxon>
        <taxon>Ephydroidea</taxon>
        <taxon>Drosophilidae</taxon>
        <taxon>Drosophila</taxon>
        <taxon>Sophophora</taxon>
    </lineage>
</organism>
<gene>
    <name evidence="3" type="primary">LOC108011006</name>
</gene>
<proteinExistence type="predicted"/>
<reference evidence="3" key="1">
    <citation type="submission" date="2025-08" db="UniProtKB">
        <authorList>
            <consortium name="RefSeq"/>
        </authorList>
    </citation>
    <scope>IDENTIFICATION</scope>
</reference>